<keyword evidence="3" id="KW-0804">Transcription</keyword>
<feature type="domain" description="HTH hxlR-type" evidence="4">
    <location>
        <begin position="17"/>
        <end position="118"/>
    </location>
</feature>
<dbReference type="InterPro" id="IPR002577">
    <property type="entry name" value="HTH_HxlR"/>
</dbReference>
<evidence type="ECO:0000259" key="4">
    <source>
        <dbReference type="PROSITE" id="PS51118"/>
    </source>
</evidence>
<dbReference type="SUPFAM" id="SSF46785">
    <property type="entry name" value="Winged helix' DNA-binding domain"/>
    <property type="match status" value="1"/>
</dbReference>
<evidence type="ECO:0000313" key="6">
    <source>
        <dbReference type="Proteomes" id="UP000029857"/>
    </source>
</evidence>
<dbReference type="Proteomes" id="UP000029857">
    <property type="component" value="Unassembled WGS sequence"/>
</dbReference>
<dbReference type="Gene3D" id="1.10.10.10">
    <property type="entry name" value="Winged helix-like DNA-binding domain superfamily/Winged helix DNA-binding domain"/>
    <property type="match status" value="1"/>
</dbReference>
<proteinExistence type="predicted"/>
<dbReference type="EMBL" id="JRPJ02000005">
    <property type="protein sequence ID" value="TLE11534.1"/>
    <property type="molecule type" value="Genomic_DNA"/>
</dbReference>
<reference evidence="5 6" key="1">
    <citation type="journal article" date="2014" name="Genome Announc.">
        <title>Draft genome sequences of eight enterohepatic helicobacter species isolated from both laboratory and wild rodents.</title>
        <authorList>
            <person name="Sheh A."/>
            <person name="Shen Z."/>
            <person name="Fox J.G."/>
        </authorList>
    </citation>
    <scope>NUCLEOTIDE SEQUENCE [LARGE SCALE GENOMIC DNA]</scope>
    <source>
        <strain evidence="5 6">ATCC 49320</strain>
    </source>
</reference>
<dbReference type="PANTHER" id="PTHR33204">
    <property type="entry name" value="TRANSCRIPTIONAL REGULATOR, MARR FAMILY"/>
    <property type="match status" value="1"/>
</dbReference>
<dbReference type="PANTHER" id="PTHR33204:SF29">
    <property type="entry name" value="TRANSCRIPTIONAL REGULATOR"/>
    <property type="match status" value="1"/>
</dbReference>
<name>A0A4U8UDM0_9HELI</name>
<dbReference type="AlphaFoldDB" id="A0A4U8UDM0"/>
<dbReference type="PROSITE" id="PS51118">
    <property type="entry name" value="HTH_HXLR"/>
    <property type="match status" value="1"/>
</dbReference>
<evidence type="ECO:0000256" key="2">
    <source>
        <dbReference type="ARBA" id="ARBA00023125"/>
    </source>
</evidence>
<evidence type="ECO:0000256" key="3">
    <source>
        <dbReference type="ARBA" id="ARBA00023163"/>
    </source>
</evidence>
<dbReference type="Pfam" id="PF01638">
    <property type="entry name" value="HxlR"/>
    <property type="match status" value="1"/>
</dbReference>
<dbReference type="InterPro" id="IPR036390">
    <property type="entry name" value="WH_DNA-bd_sf"/>
</dbReference>
<evidence type="ECO:0000256" key="1">
    <source>
        <dbReference type="ARBA" id="ARBA00023015"/>
    </source>
</evidence>
<comment type="caution">
    <text evidence="5">The sequence shown here is derived from an EMBL/GenBank/DDBJ whole genome shotgun (WGS) entry which is preliminary data.</text>
</comment>
<dbReference type="GO" id="GO:0003677">
    <property type="term" value="F:DNA binding"/>
    <property type="evidence" value="ECO:0007669"/>
    <property type="project" value="UniProtKB-KW"/>
</dbReference>
<sequence>MQKNPKNTESIHNCLLCESPFAYTLSLISGKYKMTILYALHRFEVVRYNELKRYIDGVSFKSLTNALRELESDDLIKRKEYPQIPPKVEYSLSSRGKSLIPVLDSMCEWGQAHKKEKNNTQHRFLAVKNKKD</sequence>
<protein>
    <submittedName>
        <fullName evidence="5">Transcriptional regulator</fullName>
    </submittedName>
</protein>
<dbReference type="InterPro" id="IPR036388">
    <property type="entry name" value="WH-like_DNA-bd_sf"/>
</dbReference>
<organism evidence="5 6">
    <name type="scientific">Helicobacter bilis</name>
    <dbReference type="NCBI Taxonomy" id="37372"/>
    <lineage>
        <taxon>Bacteria</taxon>
        <taxon>Pseudomonadati</taxon>
        <taxon>Campylobacterota</taxon>
        <taxon>Epsilonproteobacteria</taxon>
        <taxon>Campylobacterales</taxon>
        <taxon>Helicobacteraceae</taxon>
        <taxon>Helicobacter</taxon>
    </lineage>
</organism>
<keyword evidence="1" id="KW-0805">Transcription regulation</keyword>
<keyword evidence="2" id="KW-0238">DNA-binding</keyword>
<dbReference type="RefSeq" id="WP_052099959.1">
    <property type="nucleotide sequence ID" value="NZ_FZMS01000038.1"/>
</dbReference>
<accession>A0A4U8UDM0</accession>
<evidence type="ECO:0000313" key="5">
    <source>
        <dbReference type="EMBL" id="TLE11534.1"/>
    </source>
</evidence>
<gene>
    <name evidence="5" type="ORF">LS79_002550</name>
</gene>